<proteinExistence type="predicted"/>
<organism evidence="1">
    <name type="scientific">uncultured Pleomorphomonas sp</name>
    <dbReference type="NCBI Taxonomy" id="442121"/>
    <lineage>
        <taxon>Bacteria</taxon>
        <taxon>Pseudomonadati</taxon>
        <taxon>Pseudomonadota</taxon>
        <taxon>Alphaproteobacteria</taxon>
        <taxon>Hyphomicrobiales</taxon>
        <taxon>Pleomorphomonadaceae</taxon>
        <taxon>Pleomorphomonas</taxon>
        <taxon>environmental samples</taxon>
    </lineage>
</organism>
<dbReference type="AlphaFoldDB" id="A0A212LQ17"/>
<evidence type="ECO:0000313" key="1">
    <source>
        <dbReference type="EMBL" id="SCM79540.1"/>
    </source>
</evidence>
<name>A0A212LQ17_9HYPH</name>
<protein>
    <submittedName>
        <fullName evidence="1">Uncharacterized protein</fullName>
    </submittedName>
</protein>
<reference evidence="1" key="1">
    <citation type="submission" date="2016-08" db="EMBL/GenBank/DDBJ databases">
        <authorList>
            <person name="Seilhamer J.J."/>
        </authorList>
    </citation>
    <scope>NUCLEOTIDE SEQUENCE</scope>
    <source>
        <strain evidence="1">86</strain>
    </source>
</reference>
<dbReference type="EMBL" id="FMJD01000013">
    <property type="protein sequence ID" value="SCM79540.1"/>
    <property type="molecule type" value="Genomic_DNA"/>
</dbReference>
<gene>
    <name evidence="1" type="ORF">KL86PLE_90484</name>
</gene>
<accession>A0A212LQ17</accession>
<sequence>MRKIITFARGGAIPGISGWQAGRFSLN</sequence>